<dbReference type="PROSITE" id="PS50977">
    <property type="entry name" value="HTH_TETR_2"/>
    <property type="match status" value="1"/>
</dbReference>
<dbReference type="RefSeq" id="WP_188633258.1">
    <property type="nucleotide sequence ID" value="NZ_BMNQ01000035.1"/>
</dbReference>
<evidence type="ECO:0000256" key="3">
    <source>
        <dbReference type="ARBA" id="ARBA00023163"/>
    </source>
</evidence>
<organism evidence="7 8">
    <name type="scientific">Lentibacillus kapialis</name>
    <dbReference type="NCBI Taxonomy" id="340214"/>
    <lineage>
        <taxon>Bacteria</taxon>
        <taxon>Bacillati</taxon>
        <taxon>Bacillota</taxon>
        <taxon>Bacilli</taxon>
        <taxon>Bacillales</taxon>
        <taxon>Bacillaceae</taxon>
        <taxon>Lentibacillus</taxon>
    </lineage>
</organism>
<reference evidence="7" key="2">
    <citation type="submission" date="2020-09" db="EMBL/GenBank/DDBJ databases">
        <authorList>
            <person name="Sun Q."/>
            <person name="Ohkuma M."/>
        </authorList>
    </citation>
    <scope>NUCLEOTIDE SEQUENCE</scope>
    <source>
        <strain evidence="7">JCM 12580</strain>
    </source>
</reference>
<dbReference type="Gene3D" id="1.10.357.10">
    <property type="entry name" value="Tetracycline Repressor, domain 2"/>
    <property type="match status" value="1"/>
</dbReference>
<proteinExistence type="predicted"/>
<dbReference type="Pfam" id="PF00440">
    <property type="entry name" value="TetR_N"/>
    <property type="match status" value="1"/>
</dbReference>
<dbReference type="EMBL" id="BMNQ01000035">
    <property type="protein sequence ID" value="GGK00176.1"/>
    <property type="molecule type" value="Genomic_DNA"/>
</dbReference>
<comment type="caution">
    <text evidence="7">The sequence shown here is derived from an EMBL/GenBank/DDBJ whole genome shotgun (WGS) entry which is preliminary data.</text>
</comment>
<name>A0A917UZJ7_9BACI</name>
<dbReference type="SUPFAM" id="SSF46689">
    <property type="entry name" value="Homeodomain-like"/>
    <property type="match status" value="1"/>
</dbReference>
<dbReference type="GO" id="GO:0003677">
    <property type="term" value="F:DNA binding"/>
    <property type="evidence" value="ECO:0007669"/>
    <property type="project" value="UniProtKB-UniRule"/>
</dbReference>
<evidence type="ECO:0000256" key="1">
    <source>
        <dbReference type="ARBA" id="ARBA00023015"/>
    </source>
</evidence>
<keyword evidence="1" id="KW-0805">Transcription regulation</keyword>
<evidence type="ECO:0000256" key="4">
    <source>
        <dbReference type="PROSITE-ProRule" id="PRU00335"/>
    </source>
</evidence>
<protein>
    <recommendedName>
        <fullName evidence="6">HTH tetR-type domain-containing protein</fullName>
    </recommendedName>
</protein>
<evidence type="ECO:0000313" key="7">
    <source>
        <dbReference type="EMBL" id="GGK00176.1"/>
    </source>
</evidence>
<dbReference type="InterPro" id="IPR009057">
    <property type="entry name" value="Homeodomain-like_sf"/>
</dbReference>
<dbReference type="InterPro" id="IPR001647">
    <property type="entry name" value="HTH_TetR"/>
</dbReference>
<dbReference type="PANTHER" id="PTHR47506:SF6">
    <property type="entry name" value="HTH-TYPE TRANSCRIPTIONAL REPRESSOR NEMR"/>
    <property type="match status" value="1"/>
</dbReference>
<keyword evidence="2 4" id="KW-0238">DNA-binding</keyword>
<accession>A0A917UZJ7</accession>
<sequence>MPKKVDYNERRDKIVEAAFYVIYYHGFEKTSLREIAKKAGLSLSSVQLHFPKQKDIYTFAMDVIFQRFEERMQKIGQADQDDFENAVHMVKQIIQVHTEEERMENDIWVKFTLMATMNPEYQELNEEYRRVNLNFAKNILRVLYKSGYITHFRNINELAHSLIIFTTGLVFESVIYTYLYSDQLVEKKVREYLKNICN</sequence>
<gene>
    <name evidence="7" type="ORF">GCM10007063_23180</name>
</gene>
<keyword evidence="5" id="KW-0472">Membrane</keyword>
<dbReference type="AlphaFoldDB" id="A0A917UZJ7"/>
<dbReference type="Proteomes" id="UP000658382">
    <property type="component" value="Unassembled WGS sequence"/>
</dbReference>
<feature type="domain" description="HTH tetR-type" evidence="6">
    <location>
        <begin position="8"/>
        <end position="68"/>
    </location>
</feature>
<keyword evidence="3" id="KW-0804">Transcription</keyword>
<evidence type="ECO:0000259" key="6">
    <source>
        <dbReference type="PROSITE" id="PS50977"/>
    </source>
</evidence>
<dbReference type="PANTHER" id="PTHR47506">
    <property type="entry name" value="TRANSCRIPTIONAL REGULATORY PROTEIN"/>
    <property type="match status" value="1"/>
</dbReference>
<keyword evidence="5" id="KW-0812">Transmembrane</keyword>
<keyword evidence="8" id="KW-1185">Reference proteome</keyword>
<feature type="DNA-binding region" description="H-T-H motif" evidence="4">
    <location>
        <begin position="31"/>
        <end position="50"/>
    </location>
</feature>
<reference evidence="7" key="1">
    <citation type="journal article" date="2014" name="Int. J. Syst. Evol. Microbiol.">
        <title>Complete genome sequence of Corynebacterium casei LMG S-19264T (=DSM 44701T), isolated from a smear-ripened cheese.</title>
        <authorList>
            <consortium name="US DOE Joint Genome Institute (JGI-PGF)"/>
            <person name="Walter F."/>
            <person name="Albersmeier A."/>
            <person name="Kalinowski J."/>
            <person name="Ruckert C."/>
        </authorList>
    </citation>
    <scope>NUCLEOTIDE SEQUENCE</scope>
    <source>
        <strain evidence="7">JCM 12580</strain>
    </source>
</reference>
<evidence type="ECO:0000313" key="8">
    <source>
        <dbReference type="Proteomes" id="UP000658382"/>
    </source>
</evidence>
<keyword evidence="5" id="KW-1133">Transmembrane helix</keyword>
<evidence type="ECO:0000256" key="5">
    <source>
        <dbReference type="SAM" id="Phobius"/>
    </source>
</evidence>
<feature type="transmembrane region" description="Helical" evidence="5">
    <location>
        <begin position="158"/>
        <end position="180"/>
    </location>
</feature>
<evidence type="ECO:0000256" key="2">
    <source>
        <dbReference type="ARBA" id="ARBA00023125"/>
    </source>
</evidence>